<protein>
    <submittedName>
        <fullName evidence="1">MFS general substrate transporter</fullName>
    </submittedName>
</protein>
<gene>
    <name evidence="1" type="ORF">BDN72DRAFT_900602</name>
</gene>
<name>A0ACD3AJA0_9AGAR</name>
<evidence type="ECO:0000313" key="1">
    <source>
        <dbReference type="EMBL" id="TFK65525.1"/>
    </source>
</evidence>
<sequence length="509" mass="56859">MSKKSNVGVDIEKIDSQSGKATPDTASDKVDFGGDSLLPPPPKLSEEEERRLWRKVDTRLMPILTLMYLLSFLDRGNIGNAKLQGLVTELGLTGDQYNIALTMYFIPYCIFECPANLVLKKFRPSRWLPGITLTWGIIMTLMGLVKNYQQLVGVRVCLGVAEAGLFPGVVYYLTLWYPRHLLQLRIGLFFGAASLAGAFSGLLAYGISFMSGTRGLLGWSWIFILEGIATVVVGFIAFFILVDFPATTTFLTPEERAYVIWRKKYDNSSVGEEEHLESRHFWAAVSDWQVWLHILIYMSIVAPLYGITLFLPTIINSFGHSPAISQLLTVPPYLVATIILYTFAYFSDRIRMRSPFILCGLFMCLIGFLINISTLPSSVKYFGTFFVVAGSYSAFPGIVAWLGNNLSGQYKRGIGMAMHIGIGNFSGAIAANIYRTRDGPRFILGHALELMFVGIGLICLPIAVVTYIRINKARDAKAKELQDKGEVHPYSDDELRRMGDRAPDFRYTL</sequence>
<organism evidence="1 2">
    <name type="scientific">Pluteus cervinus</name>
    <dbReference type="NCBI Taxonomy" id="181527"/>
    <lineage>
        <taxon>Eukaryota</taxon>
        <taxon>Fungi</taxon>
        <taxon>Dikarya</taxon>
        <taxon>Basidiomycota</taxon>
        <taxon>Agaricomycotina</taxon>
        <taxon>Agaricomycetes</taxon>
        <taxon>Agaricomycetidae</taxon>
        <taxon>Agaricales</taxon>
        <taxon>Pluteineae</taxon>
        <taxon>Pluteaceae</taxon>
        <taxon>Pluteus</taxon>
    </lineage>
</organism>
<reference evidence="1 2" key="1">
    <citation type="journal article" date="2019" name="Nat. Ecol. Evol.">
        <title>Megaphylogeny resolves global patterns of mushroom evolution.</title>
        <authorList>
            <person name="Varga T."/>
            <person name="Krizsan K."/>
            <person name="Foldi C."/>
            <person name="Dima B."/>
            <person name="Sanchez-Garcia M."/>
            <person name="Sanchez-Ramirez S."/>
            <person name="Szollosi G.J."/>
            <person name="Szarkandi J.G."/>
            <person name="Papp V."/>
            <person name="Albert L."/>
            <person name="Andreopoulos W."/>
            <person name="Angelini C."/>
            <person name="Antonin V."/>
            <person name="Barry K.W."/>
            <person name="Bougher N.L."/>
            <person name="Buchanan P."/>
            <person name="Buyck B."/>
            <person name="Bense V."/>
            <person name="Catcheside P."/>
            <person name="Chovatia M."/>
            <person name="Cooper J."/>
            <person name="Damon W."/>
            <person name="Desjardin D."/>
            <person name="Finy P."/>
            <person name="Geml J."/>
            <person name="Haridas S."/>
            <person name="Hughes K."/>
            <person name="Justo A."/>
            <person name="Karasinski D."/>
            <person name="Kautmanova I."/>
            <person name="Kiss B."/>
            <person name="Kocsube S."/>
            <person name="Kotiranta H."/>
            <person name="LaButti K.M."/>
            <person name="Lechner B.E."/>
            <person name="Liimatainen K."/>
            <person name="Lipzen A."/>
            <person name="Lukacs Z."/>
            <person name="Mihaltcheva S."/>
            <person name="Morgado L.N."/>
            <person name="Niskanen T."/>
            <person name="Noordeloos M.E."/>
            <person name="Ohm R.A."/>
            <person name="Ortiz-Santana B."/>
            <person name="Ovrebo C."/>
            <person name="Racz N."/>
            <person name="Riley R."/>
            <person name="Savchenko A."/>
            <person name="Shiryaev A."/>
            <person name="Soop K."/>
            <person name="Spirin V."/>
            <person name="Szebenyi C."/>
            <person name="Tomsovsky M."/>
            <person name="Tulloss R.E."/>
            <person name="Uehling J."/>
            <person name="Grigoriev I.V."/>
            <person name="Vagvolgyi C."/>
            <person name="Papp T."/>
            <person name="Martin F.M."/>
            <person name="Miettinen O."/>
            <person name="Hibbett D.S."/>
            <person name="Nagy L.G."/>
        </authorList>
    </citation>
    <scope>NUCLEOTIDE SEQUENCE [LARGE SCALE GENOMIC DNA]</scope>
    <source>
        <strain evidence="1 2">NL-1719</strain>
    </source>
</reference>
<dbReference type="EMBL" id="ML208433">
    <property type="protein sequence ID" value="TFK65525.1"/>
    <property type="molecule type" value="Genomic_DNA"/>
</dbReference>
<dbReference type="Proteomes" id="UP000308600">
    <property type="component" value="Unassembled WGS sequence"/>
</dbReference>
<evidence type="ECO:0000313" key="2">
    <source>
        <dbReference type="Proteomes" id="UP000308600"/>
    </source>
</evidence>
<keyword evidence="2" id="KW-1185">Reference proteome</keyword>
<accession>A0ACD3AJA0</accession>
<proteinExistence type="predicted"/>